<evidence type="ECO:0000256" key="1">
    <source>
        <dbReference type="ARBA" id="ARBA00022723"/>
    </source>
</evidence>
<dbReference type="SUPFAM" id="SSF52540">
    <property type="entry name" value="P-loop containing nucleoside triphosphate hydrolases"/>
    <property type="match status" value="1"/>
</dbReference>
<evidence type="ECO:0000256" key="2">
    <source>
        <dbReference type="ARBA" id="ARBA00022741"/>
    </source>
</evidence>
<proteinExistence type="inferred from homology"/>
<reference evidence="7 8" key="1">
    <citation type="submission" date="2013-12" db="EMBL/GenBank/DDBJ databases">
        <title>Draft genome sequence of Caloranaerobacter sp. H53214.</title>
        <authorList>
            <person name="Jiang L.J."/>
            <person name="Shao Z.Z."/>
            <person name="Long M.N."/>
        </authorList>
    </citation>
    <scope>NUCLEOTIDE SEQUENCE [LARGE SCALE GENOMIC DNA]</scope>
    <source>
        <strain evidence="7 8">H53214</strain>
    </source>
</reference>
<dbReference type="STRING" id="1156417.Y919_06120"/>
<dbReference type="GO" id="GO:0051539">
    <property type="term" value="F:4 iron, 4 sulfur cluster binding"/>
    <property type="evidence" value="ECO:0007669"/>
    <property type="project" value="TreeGrafter"/>
</dbReference>
<dbReference type="AlphaFoldDB" id="A0A096BI52"/>
<dbReference type="GO" id="GO:0140663">
    <property type="term" value="F:ATP-dependent FeS chaperone activity"/>
    <property type="evidence" value="ECO:0007669"/>
    <property type="project" value="InterPro"/>
</dbReference>
<dbReference type="InterPro" id="IPR027417">
    <property type="entry name" value="P-loop_NTPase"/>
</dbReference>
<feature type="binding site" evidence="6">
    <location>
        <begin position="15"/>
        <end position="22"/>
    </location>
    <ligand>
        <name>ATP</name>
        <dbReference type="ChEBI" id="CHEBI:30616"/>
    </ligand>
</feature>
<gene>
    <name evidence="7" type="ORF">Y919_06120</name>
</gene>
<dbReference type="GO" id="GO:0016226">
    <property type="term" value="P:iron-sulfur cluster assembly"/>
    <property type="evidence" value="ECO:0007669"/>
    <property type="project" value="InterPro"/>
</dbReference>
<evidence type="ECO:0000256" key="4">
    <source>
        <dbReference type="ARBA" id="ARBA00023004"/>
    </source>
</evidence>
<dbReference type="GO" id="GO:0005524">
    <property type="term" value="F:ATP binding"/>
    <property type="evidence" value="ECO:0007669"/>
    <property type="project" value="UniProtKB-UniRule"/>
</dbReference>
<comment type="function">
    <text evidence="6">Binds and transfers iron-sulfur (Fe-S) clusters to target apoproteins. Can hydrolyze ATP.</text>
</comment>
<name>A0A096BI52_9FIRM</name>
<keyword evidence="5 6" id="KW-0411">Iron-sulfur</keyword>
<dbReference type="CDD" id="cd02037">
    <property type="entry name" value="Mrp_NBP35"/>
    <property type="match status" value="1"/>
</dbReference>
<dbReference type="HAMAP" id="MF_02040">
    <property type="entry name" value="Mrp_NBP35"/>
    <property type="match status" value="1"/>
</dbReference>
<dbReference type="PROSITE" id="PS01215">
    <property type="entry name" value="MRP"/>
    <property type="match status" value="1"/>
</dbReference>
<organism evidence="7 8">
    <name type="scientific">Caloranaerobacter azorensis H53214</name>
    <dbReference type="NCBI Taxonomy" id="1156417"/>
    <lineage>
        <taxon>Bacteria</taxon>
        <taxon>Bacillati</taxon>
        <taxon>Bacillota</taxon>
        <taxon>Tissierellia</taxon>
        <taxon>Tissierellales</taxon>
        <taxon>Thermohalobacteraceae</taxon>
        <taxon>Caloranaerobacter</taxon>
    </lineage>
</organism>
<accession>A0A096BI52</accession>
<dbReference type="InterPro" id="IPR033756">
    <property type="entry name" value="YlxH/NBP35"/>
</dbReference>
<dbReference type="InterPro" id="IPR000808">
    <property type="entry name" value="Mrp-like_CS"/>
</dbReference>
<evidence type="ECO:0000313" key="7">
    <source>
        <dbReference type="EMBL" id="KGG80453.1"/>
    </source>
</evidence>
<dbReference type="Gene3D" id="3.40.50.300">
    <property type="entry name" value="P-loop containing nucleotide triphosphate hydrolases"/>
    <property type="match status" value="1"/>
</dbReference>
<keyword evidence="4 6" id="KW-0408">Iron</keyword>
<evidence type="ECO:0000313" key="8">
    <source>
        <dbReference type="Proteomes" id="UP000029622"/>
    </source>
</evidence>
<protein>
    <recommendedName>
        <fullName evidence="6">Iron-sulfur cluster carrier protein</fullName>
    </recommendedName>
</protein>
<dbReference type="PANTHER" id="PTHR42961:SF2">
    <property type="entry name" value="IRON-SULFUR PROTEIN NUBPL"/>
    <property type="match status" value="1"/>
</dbReference>
<keyword evidence="1 6" id="KW-0479">Metal-binding</keyword>
<evidence type="ECO:0000256" key="5">
    <source>
        <dbReference type="ARBA" id="ARBA00023014"/>
    </source>
</evidence>
<dbReference type="InterPro" id="IPR044304">
    <property type="entry name" value="NUBPL-like"/>
</dbReference>
<keyword evidence="6" id="KW-0378">Hydrolase</keyword>
<dbReference type="Pfam" id="PF10609">
    <property type="entry name" value="ParA"/>
    <property type="match status" value="1"/>
</dbReference>
<evidence type="ECO:0000256" key="6">
    <source>
        <dbReference type="HAMAP-Rule" id="MF_02040"/>
    </source>
</evidence>
<comment type="similarity">
    <text evidence="6">Belongs to the Mrp/NBP35 ATP-binding proteins family.</text>
</comment>
<keyword evidence="3 6" id="KW-0067">ATP-binding</keyword>
<comment type="subunit">
    <text evidence="6">Homodimer.</text>
</comment>
<comment type="caution">
    <text evidence="7">The sequence shown here is derived from an EMBL/GenBank/DDBJ whole genome shotgun (WGS) entry which is preliminary data.</text>
</comment>
<dbReference type="EMBL" id="AZTB01000025">
    <property type="protein sequence ID" value="KGG80453.1"/>
    <property type="molecule type" value="Genomic_DNA"/>
</dbReference>
<dbReference type="InterPro" id="IPR019591">
    <property type="entry name" value="Mrp/NBP35_ATP-bd"/>
</dbReference>
<dbReference type="GO" id="GO:0046872">
    <property type="term" value="F:metal ion binding"/>
    <property type="evidence" value="ECO:0007669"/>
    <property type="project" value="UniProtKB-KW"/>
</dbReference>
<dbReference type="Proteomes" id="UP000029622">
    <property type="component" value="Unassembled WGS sequence"/>
</dbReference>
<dbReference type="FunFam" id="3.40.50.300:FF:001119">
    <property type="entry name" value="Iron-sulfur cluster carrier protein"/>
    <property type="match status" value="1"/>
</dbReference>
<dbReference type="GO" id="GO:0016887">
    <property type="term" value="F:ATP hydrolysis activity"/>
    <property type="evidence" value="ECO:0007669"/>
    <property type="project" value="UniProtKB-UniRule"/>
</dbReference>
<keyword evidence="2 6" id="KW-0547">Nucleotide-binding</keyword>
<dbReference type="PANTHER" id="PTHR42961">
    <property type="entry name" value="IRON-SULFUR PROTEIN NUBPL"/>
    <property type="match status" value="1"/>
</dbReference>
<evidence type="ECO:0000256" key="3">
    <source>
        <dbReference type="ARBA" id="ARBA00022840"/>
    </source>
</evidence>
<sequence>MMENKISKIIAVMSGKGGVGKSFVSSLLAVNLNREGYKVGVMDADITGPSIPKIFGINKVRAQIIDKKLQPVETKTGIRVMSLNLLLEEENKPVIWRGPLISGTVKQFYSDTNWGELDYLIIDLPPGTSDVTLTVMQSVPVDYIVVVTSPQDLVNLIVEKSIHMSKMMNVPILGIVENMSYAVCPDCGKKIEVFGKSKSEQVAKEMGLDLIAKLPINSGFTQLCDEGKIELFSQELEEFASLGTKILEKM</sequence>